<dbReference type="EMBL" id="RKRK01000005">
    <property type="protein sequence ID" value="RPF54808.1"/>
    <property type="molecule type" value="Genomic_DNA"/>
</dbReference>
<dbReference type="Proteomes" id="UP000277108">
    <property type="component" value="Unassembled WGS sequence"/>
</dbReference>
<feature type="compositionally biased region" description="Basic and acidic residues" evidence="1">
    <location>
        <begin position="1"/>
        <end position="37"/>
    </location>
</feature>
<comment type="caution">
    <text evidence="2">The sequence shown here is derived from an EMBL/GenBank/DDBJ whole genome shotgun (WGS) entry which is preliminary data.</text>
</comment>
<sequence>MNFDNLKDKAMDKGRDHLNENGDKYMDQGKKMVDDKFGTNLSDDNNKKDEDKENKKDEK</sequence>
<dbReference type="RefSeq" id="WP_077140868.1">
    <property type="nucleotide sequence ID" value="NZ_CBCSGK010000006.1"/>
</dbReference>
<dbReference type="STRING" id="1849491.BVH56_07630"/>
<accession>A0A3N5BYB9</accession>
<evidence type="ECO:0000313" key="3">
    <source>
        <dbReference type="Proteomes" id="UP000277108"/>
    </source>
</evidence>
<proteinExistence type="predicted"/>
<accession>A0A1Q1G353</accession>
<evidence type="ECO:0000256" key="1">
    <source>
        <dbReference type="SAM" id="MobiDB-lite"/>
    </source>
</evidence>
<organism evidence="2 3">
    <name type="scientific">Abyssicoccus albus</name>
    <dbReference type="NCBI Taxonomy" id="1817405"/>
    <lineage>
        <taxon>Bacteria</taxon>
        <taxon>Bacillati</taxon>
        <taxon>Bacillota</taxon>
        <taxon>Bacilli</taxon>
        <taxon>Bacillales</taxon>
        <taxon>Abyssicoccaceae</taxon>
    </lineage>
</organism>
<protein>
    <submittedName>
        <fullName evidence="2">Uncharacterized protein</fullName>
    </submittedName>
</protein>
<reference evidence="2 3" key="1">
    <citation type="submission" date="2018-11" db="EMBL/GenBank/DDBJ databases">
        <title>Genomic Encyclopedia of Type Strains, Phase IV (KMG-IV): sequencing the most valuable type-strain genomes for metagenomic binning, comparative biology and taxonomic classification.</title>
        <authorList>
            <person name="Goeker M."/>
        </authorList>
    </citation>
    <scope>NUCLEOTIDE SEQUENCE [LARGE SCALE GENOMIC DNA]</scope>
    <source>
        <strain evidence="2 3">DSM 29158</strain>
    </source>
</reference>
<gene>
    <name evidence="2" type="ORF">EDD62_1585</name>
</gene>
<keyword evidence="3" id="KW-1185">Reference proteome</keyword>
<feature type="compositionally biased region" description="Basic and acidic residues" evidence="1">
    <location>
        <begin position="44"/>
        <end position="59"/>
    </location>
</feature>
<feature type="region of interest" description="Disordered" evidence="1">
    <location>
        <begin position="1"/>
        <end position="59"/>
    </location>
</feature>
<dbReference type="AlphaFoldDB" id="A0A1Q1G353"/>
<name>A0A1Q1G353_9BACL</name>
<evidence type="ECO:0000313" key="2">
    <source>
        <dbReference type="EMBL" id="RPF54808.1"/>
    </source>
</evidence>